<feature type="compositionally biased region" description="Low complexity" evidence="6">
    <location>
        <begin position="43"/>
        <end position="55"/>
    </location>
</feature>
<reference evidence="8 9" key="1">
    <citation type="journal article" date="2012" name="PLoS ONE">
        <title>Sequence and analysis of the genome of the pathogenic yeast Candida orthopsilosis.</title>
        <authorList>
            <person name="Riccombeni A."/>
            <person name="Vidanes G."/>
            <person name="Proux-Wera E."/>
            <person name="Wolfe K.H."/>
            <person name="Butler G."/>
        </authorList>
    </citation>
    <scope>NUCLEOTIDE SEQUENCE [LARGE SCALE GENOMIC DNA]</scope>
    <source>
        <strain evidence="8 9">Co 90-125</strain>
    </source>
</reference>
<dbReference type="eggNOG" id="KOG3091">
    <property type="taxonomic scope" value="Eukaryota"/>
</dbReference>
<evidence type="ECO:0000256" key="4">
    <source>
        <dbReference type="ARBA" id="ARBA00023132"/>
    </source>
</evidence>
<dbReference type="AlphaFoldDB" id="H8WVM4"/>
<feature type="compositionally biased region" description="Polar residues" evidence="6">
    <location>
        <begin position="240"/>
        <end position="257"/>
    </location>
</feature>
<keyword evidence="4" id="KW-0509">mRNA transport</keyword>
<organism evidence="8 9">
    <name type="scientific">Candida orthopsilosis (strain 90-125)</name>
    <name type="common">Yeast</name>
    <dbReference type="NCBI Taxonomy" id="1136231"/>
    <lineage>
        <taxon>Eukaryota</taxon>
        <taxon>Fungi</taxon>
        <taxon>Dikarya</taxon>
        <taxon>Ascomycota</taxon>
        <taxon>Saccharomycotina</taxon>
        <taxon>Pichiomycetes</taxon>
        <taxon>Debaryomycetaceae</taxon>
        <taxon>Candida/Lodderomyces clade</taxon>
        <taxon>Candida</taxon>
    </lineage>
</organism>
<dbReference type="GeneID" id="14537287"/>
<evidence type="ECO:0000313" key="9">
    <source>
        <dbReference type="Proteomes" id="UP000005018"/>
    </source>
</evidence>
<keyword evidence="3" id="KW-0813">Transport</keyword>
<feature type="compositionally biased region" description="Low complexity" evidence="6">
    <location>
        <begin position="140"/>
        <end position="149"/>
    </location>
</feature>
<dbReference type="KEGG" id="cot:CORT_0A01050"/>
<dbReference type="Proteomes" id="UP000005018">
    <property type="component" value="Chromosome 1"/>
</dbReference>
<dbReference type="InterPro" id="IPR025712">
    <property type="entry name" value="Nup54_alpha-helical_dom"/>
</dbReference>
<dbReference type="GO" id="GO:0036228">
    <property type="term" value="P:protein localization to nuclear inner membrane"/>
    <property type="evidence" value="ECO:0007669"/>
    <property type="project" value="TreeGrafter"/>
</dbReference>
<evidence type="ECO:0000259" key="7">
    <source>
        <dbReference type="Pfam" id="PF13874"/>
    </source>
</evidence>
<gene>
    <name evidence="8" type="ORF">CORT_0A01050</name>
</gene>
<accession>H8WVM4</accession>
<dbReference type="InterPro" id="IPR025574">
    <property type="entry name" value="Nucleoporin_FG_rpt"/>
</dbReference>
<dbReference type="GO" id="GO:0017056">
    <property type="term" value="F:structural constituent of nuclear pore"/>
    <property type="evidence" value="ECO:0007669"/>
    <property type="project" value="TreeGrafter"/>
</dbReference>
<feature type="compositionally biased region" description="Low complexity" evidence="6">
    <location>
        <begin position="319"/>
        <end position="328"/>
    </location>
</feature>
<dbReference type="InterPro" id="IPR024864">
    <property type="entry name" value="Nup54/Nup57/Nup44"/>
</dbReference>
<proteinExistence type="predicted"/>
<keyword evidence="4" id="KW-0653">Protein transport</keyword>
<dbReference type="Pfam" id="PF13634">
    <property type="entry name" value="Nucleoporin_FG"/>
    <property type="match status" value="3"/>
</dbReference>
<dbReference type="HOGENOM" id="CLU_023804_1_0_1"/>
<sequence>MFGASSNTGGGLFGASNTSNSASGSGLFGNKPAATTNTGFGFGQSNTTGQTNSTGGLFGQSQNNNTNATSGGLFGSNQQKPAGGGLFGSGQTTNSATNGGFGATNSGSTFGKPTGTQTTGGGLFGGNQQSGPNTGGLFGGNQQSSNTTTTGGGLFGSNQQSNTGTSGGLFGNKQQSTGTGGGLFGNAQQSNTGTSGGLFGNNQQQNNATGGLFGGNQQSTTPGGLFGNKPSAPAGGGLFGSNNTQQSGGLLGSNNNTQGGGLFGNKPAASGGLFGGEPQQQSSLFSNTTNNQQPSFSWSQPQQSQPAVNNVNTLGGFGQNTNQQQNTNPAAYTPAVNDQLAKVYEQWDPTSSKCALKTHLYNKFTDQEMNILMSQPRPANETPEDWDKAMTERPGQNYFPIKITSYDEVAQRIETQLDYAAKEKVVLNQINERLNTLSAKHDLENTTRILKAKARHTQLSRRLLRLATVLAMLKLKGYPLLPEEEEIAKQFDILITKLNDPNSPIGKVGDIFAKMSILKERAEDMNTQFDKSIHALNESFDNGAATKGKAKEDINNSNDVIEKISQILVKQQMGLNYLNEVLRKDEEKVEKLVSIRK</sequence>
<keyword evidence="5" id="KW-0539">Nucleus</keyword>
<feature type="compositionally biased region" description="Low complexity" evidence="6">
    <location>
        <begin position="292"/>
        <end position="306"/>
    </location>
</feature>
<dbReference type="EMBL" id="HE681719">
    <property type="protein sequence ID" value="CCG20497.1"/>
    <property type="molecule type" value="Genomic_DNA"/>
</dbReference>
<dbReference type="Pfam" id="PF13874">
    <property type="entry name" value="Nup54"/>
    <property type="match status" value="1"/>
</dbReference>
<evidence type="ECO:0000256" key="6">
    <source>
        <dbReference type="SAM" id="MobiDB-lite"/>
    </source>
</evidence>
<keyword evidence="9" id="KW-1185">Reference proteome</keyword>
<comment type="subcellular location">
    <subcellularLocation>
        <location evidence="2">Nucleus membrane</location>
        <topology evidence="2">Peripheral membrane protein</topology>
        <orientation evidence="2">Nucleoplasmic side</orientation>
    </subcellularLocation>
    <subcellularLocation>
        <location evidence="1">Nucleus</location>
        <location evidence="1">Nuclear pore complex</location>
    </subcellularLocation>
</comment>
<feature type="domain" description="Nucleoporin Nup54 alpha-helical" evidence="7">
    <location>
        <begin position="377"/>
        <end position="515"/>
    </location>
</feature>
<feature type="compositionally biased region" description="Polar residues" evidence="6">
    <location>
        <begin position="59"/>
        <end position="80"/>
    </location>
</feature>
<dbReference type="GO" id="GO:0006607">
    <property type="term" value="P:NLS-bearing protein import into nucleus"/>
    <property type="evidence" value="ECO:0007669"/>
    <property type="project" value="TreeGrafter"/>
</dbReference>
<evidence type="ECO:0000256" key="2">
    <source>
        <dbReference type="ARBA" id="ARBA00004620"/>
    </source>
</evidence>
<feature type="compositionally biased region" description="Polar residues" evidence="6">
    <location>
        <begin position="89"/>
        <end position="108"/>
    </location>
</feature>
<dbReference type="RefSeq" id="XP_003865938.1">
    <property type="nucleotide sequence ID" value="XM_003865890.1"/>
</dbReference>
<keyword evidence="4" id="KW-0811">Translocation</keyword>
<feature type="compositionally biased region" description="Polar residues" evidence="6">
    <location>
        <begin position="278"/>
        <end position="291"/>
    </location>
</feature>
<feature type="region of interest" description="Disordered" evidence="6">
    <location>
        <begin position="38"/>
        <end position="330"/>
    </location>
</feature>
<dbReference type="OrthoDB" id="6162375at2759"/>
<dbReference type="GO" id="GO:0006999">
    <property type="term" value="P:nuclear pore organization"/>
    <property type="evidence" value="ECO:0007669"/>
    <property type="project" value="TreeGrafter"/>
</dbReference>
<name>H8WVM4_CANO9</name>
<dbReference type="GO" id="GO:0031965">
    <property type="term" value="C:nuclear membrane"/>
    <property type="evidence" value="ECO:0007669"/>
    <property type="project" value="UniProtKB-SubCell"/>
</dbReference>
<evidence type="ECO:0000313" key="8">
    <source>
        <dbReference type="EMBL" id="CCG20497.1"/>
    </source>
</evidence>
<protein>
    <submittedName>
        <fullName evidence="8">Nup57 protein</fullName>
    </submittedName>
</protein>
<keyword evidence="4" id="KW-0906">Nuclear pore complex</keyword>
<dbReference type="GO" id="GO:0044613">
    <property type="term" value="C:nuclear pore central transport channel"/>
    <property type="evidence" value="ECO:0007669"/>
    <property type="project" value="TreeGrafter"/>
</dbReference>
<evidence type="ECO:0000256" key="5">
    <source>
        <dbReference type="ARBA" id="ARBA00023242"/>
    </source>
</evidence>
<dbReference type="PANTHER" id="PTHR13000:SF0">
    <property type="entry name" value="NUCLEOPORIN P54"/>
    <property type="match status" value="1"/>
</dbReference>
<dbReference type="PANTHER" id="PTHR13000">
    <property type="entry name" value="NUCLEOPORIN P54"/>
    <property type="match status" value="1"/>
</dbReference>
<evidence type="ECO:0000256" key="3">
    <source>
        <dbReference type="ARBA" id="ARBA00022448"/>
    </source>
</evidence>
<evidence type="ECO:0000256" key="1">
    <source>
        <dbReference type="ARBA" id="ARBA00004567"/>
    </source>
</evidence>